<gene>
    <name evidence="2" type="ORF">COT61_03590</name>
</gene>
<dbReference type="SUPFAM" id="SSF51735">
    <property type="entry name" value="NAD(P)-binding Rossmann-fold domains"/>
    <property type="match status" value="1"/>
</dbReference>
<organism evidence="2 3">
    <name type="scientific">Candidatus Portnoybacteria bacterium CG09_land_8_20_14_0_10_44_13</name>
    <dbReference type="NCBI Taxonomy" id="1974811"/>
    <lineage>
        <taxon>Bacteria</taxon>
        <taxon>Candidatus Portnoyibacteriota</taxon>
    </lineage>
</organism>
<dbReference type="AlphaFoldDB" id="A0A2H0WV09"/>
<sequence length="362" mass="40579">MKTFLLIIYAFRDLIIRYLPNFKKTEYAFAFLVHPRNINDLYHKYPFFRYLPEKFTFWFLKRFWPVVVSEIEGLKSLKDGQPVRGFIMTTPLIAEQMLENKELAIKKILQALKLAEKMGIKLMGLGAFNSSVTNGGALLLGKTKIAITNGNSLTAAVTIRDVENLLREKETNDQQISFAVIGATGSIGQAVAKHFAEKNLSKLILVGKTPDHLTSLEKDIKNNRPEARLLTSTNIAVIREADIIVVATASADALIKSDYLKQNAIVYDVSQPRNTDPEIATKRPDISTIDGGLISTPGINYHFNLGLPREVAFACLAETMILAAEETTENYSIGAVEPNRIELIRNIAKKYRFTPYKNNQPD</sequence>
<dbReference type="PANTHER" id="PTHR43120">
    <property type="entry name" value="GLUTAMYL-TRNA REDUCTASE 1, CHLOROPLASTIC"/>
    <property type="match status" value="1"/>
</dbReference>
<evidence type="ECO:0000313" key="3">
    <source>
        <dbReference type="Proteomes" id="UP000229080"/>
    </source>
</evidence>
<dbReference type="Proteomes" id="UP000229080">
    <property type="component" value="Unassembled WGS sequence"/>
</dbReference>
<evidence type="ECO:0000313" key="2">
    <source>
        <dbReference type="EMBL" id="PIS16504.1"/>
    </source>
</evidence>
<dbReference type="InterPro" id="IPR036291">
    <property type="entry name" value="NAD(P)-bd_dom_sf"/>
</dbReference>
<protein>
    <recommendedName>
        <fullName evidence="1">Quinate/shikimate 5-dehydrogenase/glutamyl-tRNA reductase domain-containing protein</fullName>
    </recommendedName>
</protein>
<dbReference type="InterPro" id="IPR006151">
    <property type="entry name" value="Shikm_DH/Glu-tRNA_Rdtase"/>
</dbReference>
<dbReference type="Gene3D" id="3.40.50.720">
    <property type="entry name" value="NAD(P)-binding Rossmann-like Domain"/>
    <property type="match status" value="1"/>
</dbReference>
<feature type="domain" description="Quinate/shikimate 5-dehydrogenase/glutamyl-tRNA reductase" evidence="1">
    <location>
        <begin position="175"/>
        <end position="281"/>
    </location>
</feature>
<reference evidence="3" key="1">
    <citation type="submission" date="2017-09" db="EMBL/GenBank/DDBJ databases">
        <title>Depth-based differentiation of microbial function through sediment-hosted aquifers and enrichment of novel symbionts in the deep terrestrial subsurface.</title>
        <authorList>
            <person name="Probst A.J."/>
            <person name="Ladd B."/>
            <person name="Jarett J.K."/>
            <person name="Geller-Mcgrath D.E."/>
            <person name="Sieber C.M.K."/>
            <person name="Emerson J.B."/>
            <person name="Anantharaman K."/>
            <person name="Thomas B.C."/>
            <person name="Malmstrom R."/>
            <person name="Stieglmeier M."/>
            <person name="Klingl A."/>
            <person name="Woyke T."/>
            <person name="Ryan C.M."/>
            <person name="Banfield J.F."/>
        </authorList>
    </citation>
    <scope>NUCLEOTIDE SEQUENCE [LARGE SCALE GENOMIC DNA]</scope>
</reference>
<dbReference type="EMBL" id="PEZF01000114">
    <property type="protein sequence ID" value="PIS16504.1"/>
    <property type="molecule type" value="Genomic_DNA"/>
</dbReference>
<evidence type="ECO:0000259" key="1">
    <source>
        <dbReference type="Pfam" id="PF01488"/>
    </source>
</evidence>
<name>A0A2H0WV09_9BACT</name>
<accession>A0A2H0WV09</accession>
<dbReference type="PANTHER" id="PTHR43120:SF1">
    <property type="entry name" value="GLUTAMYL-TRNA REDUCTASE 1, CHLOROPLASTIC"/>
    <property type="match status" value="1"/>
</dbReference>
<dbReference type="Pfam" id="PF01488">
    <property type="entry name" value="Shikimate_DH"/>
    <property type="match status" value="1"/>
</dbReference>
<proteinExistence type="predicted"/>
<comment type="caution">
    <text evidence="2">The sequence shown here is derived from an EMBL/GenBank/DDBJ whole genome shotgun (WGS) entry which is preliminary data.</text>
</comment>